<dbReference type="Pfam" id="PF04773">
    <property type="entry name" value="FecR"/>
    <property type="match status" value="1"/>
</dbReference>
<dbReference type="PANTHER" id="PTHR30273">
    <property type="entry name" value="PERIPLASMIC SIGNAL SENSOR AND SIGMA FACTOR ACTIVATOR FECR-RELATED"/>
    <property type="match status" value="1"/>
</dbReference>
<dbReference type="OrthoDB" id="1452822at2"/>
<dbReference type="InterPro" id="IPR012373">
    <property type="entry name" value="Ferrdict_sens_TM"/>
</dbReference>
<dbReference type="RefSeq" id="WP_107821432.1">
    <property type="nucleotide sequence ID" value="NZ_OY782574.1"/>
</dbReference>
<evidence type="ECO:0000313" key="3">
    <source>
        <dbReference type="EMBL" id="PTN09523.1"/>
    </source>
</evidence>
<name>A0A2T5C3Y0_9BACT</name>
<accession>A0A2T5C3Y0</accession>
<comment type="caution">
    <text evidence="3">The sequence shown here is derived from an EMBL/GenBank/DDBJ whole genome shotgun (WGS) entry which is preliminary data.</text>
</comment>
<proteinExistence type="predicted"/>
<evidence type="ECO:0000313" key="4">
    <source>
        <dbReference type="Proteomes" id="UP000243525"/>
    </source>
</evidence>
<dbReference type="InterPro" id="IPR006860">
    <property type="entry name" value="FecR"/>
</dbReference>
<sequence>MNPIIDENMLVRFVLRETTEDEDREIIQWASQAEGNREELRSFYETHKLTQRDGLATTMNVDQEWAAFYSNHIAQSRSNKPGIISLPKKWMGVAASVLLVVSLGLAGLQTYRLAQVSPGGQGLLTVRVPSGEKSSLVLSDGTIVWLNSESSLRYDANNPRKVSLTGEGYFEVSKDPSHPFIVETPSGMNIRVLGTDFNVRNYEGEPFEATLDEGKIELFGKKLQTNQSIKPGEQAVLSDGALKIKQVNSSIYSVWRNNELKFEDANFAELVPRIERWYGVTIDLDPRLATRDYFTMTVKTESIRELFKMMQLTSNFNYEINGSEVQLKAN</sequence>
<organism evidence="3 4">
    <name type="scientific">Mangrovibacterium marinum</name>
    <dbReference type="NCBI Taxonomy" id="1639118"/>
    <lineage>
        <taxon>Bacteria</taxon>
        <taxon>Pseudomonadati</taxon>
        <taxon>Bacteroidota</taxon>
        <taxon>Bacteroidia</taxon>
        <taxon>Marinilabiliales</taxon>
        <taxon>Prolixibacteraceae</taxon>
        <taxon>Mangrovibacterium</taxon>
    </lineage>
</organism>
<dbReference type="Proteomes" id="UP000243525">
    <property type="component" value="Unassembled WGS sequence"/>
</dbReference>
<dbReference type="EMBL" id="QAAD01000004">
    <property type="protein sequence ID" value="PTN09523.1"/>
    <property type="molecule type" value="Genomic_DNA"/>
</dbReference>
<feature type="domain" description="Protein FecR C-terminal" evidence="2">
    <location>
        <begin position="260"/>
        <end position="325"/>
    </location>
</feature>
<feature type="domain" description="FecR protein" evidence="1">
    <location>
        <begin position="125"/>
        <end position="217"/>
    </location>
</feature>
<dbReference type="AlphaFoldDB" id="A0A2T5C3Y0"/>
<dbReference type="InterPro" id="IPR032508">
    <property type="entry name" value="FecR_C"/>
</dbReference>
<evidence type="ECO:0000259" key="1">
    <source>
        <dbReference type="Pfam" id="PF04773"/>
    </source>
</evidence>
<dbReference type="PIRSF" id="PIRSF018266">
    <property type="entry name" value="FecR"/>
    <property type="match status" value="1"/>
</dbReference>
<reference evidence="3 4" key="1">
    <citation type="submission" date="2018-04" db="EMBL/GenBank/DDBJ databases">
        <title>Genomic Encyclopedia of Archaeal and Bacterial Type Strains, Phase II (KMG-II): from individual species to whole genera.</title>
        <authorList>
            <person name="Goeker M."/>
        </authorList>
    </citation>
    <scope>NUCLEOTIDE SEQUENCE [LARGE SCALE GENOMIC DNA]</scope>
    <source>
        <strain evidence="3 4">DSM 28823</strain>
    </source>
</reference>
<dbReference type="GO" id="GO:0016989">
    <property type="term" value="F:sigma factor antagonist activity"/>
    <property type="evidence" value="ECO:0007669"/>
    <property type="project" value="TreeGrafter"/>
</dbReference>
<evidence type="ECO:0000259" key="2">
    <source>
        <dbReference type="Pfam" id="PF16344"/>
    </source>
</evidence>
<dbReference type="PANTHER" id="PTHR30273:SF2">
    <property type="entry name" value="PROTEIN FECR"/>
    <property type="match status" value="1"/>
</dbReference>
<dbReference type="Gene3D" id="2.60.120.1440">
    <property type="match status" value="1"/>
</dbReference>
<dbReference type="Pfam" id="PF16344">
    <property type="entry name" value="FecR_C"/>
    <property type="match status" value="1"/>
</dbReference>
<dbReference type="Gene3D" id="3.55.50.30">
    <property type="match status" value="1"/>
</dbReference>
<protein>
    <submittedName>
        <fullName evidence="3">FecR family protein</fullName>
    </submittedName>
</protein>
<gene>
    <name evidence="3" type="ORF">C8N47_10468</name>
</gene>
<keyword evidence="4" id="KW-1185">Reference proteome</keyword>